<accession>A0A9J6GRG7</accession>
<keyword evidence="1" id="KW-0175">Coiled coil</keyword>
<dbReference type="EMBL" id="JABSTR010000008">
    <property type="protein sequence ID" value="KAH9378045.1"/>
    <property type="molecule type" value="Genomic_DNA"/>
</dbReference>
<name>A0A9J6GRG7_HAELO</name>
<evidence type="ECO:0000313" key="2">
    <source>
        <dbReference type="EMBL" id="KAH9378045.1"/>
    </source>
</evidence>
<organism evidence="2 3">
    <name type="scientific">Haemaphysalis longicornis</name>
    <name type="common">Bush tick</name>
    <dbReference type="NCBI Taxonomy" id="44386"/>
    <lineage>
        <taxon>Eukaryota</taxon>
        <taxon>Metazoa</taxon>
        <taxon>Ecdysozoa</taxon>
        <taxon>Arthropoda</taxon>
        <taxon>Chelicerata</taxon>
        <taxon>Arachnida</taxon>
        <taxon>Acari</taxon>
        <taxon>Parasitiformes</taxon>
        <taxon>Ixodida</taxon>
        <taxon>Ixodoidea</taxon>
        <taxon>Ixodidae</taxon>
        <taxon>Haemaphysalinae</taxon>
        <taxon>Haemaphysalis</taxon>
    </lineage>
</organism>
<evidence type="ECO:0000256" key="1">
    <source>
        <dbReference type="SAM" id="Coils"/>
    </source>
</evidence>
<dbReference type="OrthoDB" id="6516178at2759"/>
<feature type="coiled-coil region" evidence="1">
    <location>
        <begin position="159"/>
        <end position="193"/>
    </location>
</feature>
<dbReference type="VEuPathDB" id="VectorBase:HLOH_046248"/>
<dbReference type="Proteomes" id="UP000821853">
    <property type="component" value="Unassembled WGS sequence"/>
</dbReference>
<comment type="caution">
    <text evidence="2">The sequence shown here is derived from an EMBL/GenBank/DDBJ whole genome shotgun (WGS) entry which is preliminary data.</text>
</comment>
<dbReference type="AlphaFoldDB" id="A0A9J6GRG7"/>
<protein>
    <submittedName>
        <fullName evidence="2">Uncharacterized protein</fullName>
    </submittedName>
</protein>
<sequence>MCAWQRSRRKAPTRLATSEIAPTPKKRSIITKRQPFFFTSAIVEVVLHSSHPRFYGSNSTNFRYVAYKDGHKAIVAVSLIRNYAPSSLTDVQKDKDAYWRSRESEDEGFYPADVLELGGYFCKRCGCKGASCKQKKMQRLRQNSTSSSDDDSVVPRALLLDEQQKSAALRRKLATVRQEYHELQVRHNSLQDRHSKLEYVLLHKLAVGMAAIEEEGLVVRQELTKAVWGVANLRGRSVTGAPCRRFLNSKEPGTVPKKRALTPRKLHAVASECLCWDILFLLSAY</sequence>
<proteinExistence type="predicted"/>
<reference evidence="2 3" key="1">
    <citation type="journal article" date="2020" name="Cell">
        <title>Large-Scale Comparative Analyses of Tick Genomes Elucidate Their Genetic Diversity and Vector Capacities.</title>
        <authorList>
            <consortium name="Tick Genome and Microbiome Consortium (TIGMIC)"/>
            <person name="Jia N."/>
            <person name="Wang J."/>
            <person name="Shi W."/>
            <person name="Du L."/>
            <person name="Sun Y."/>
            <person name="Zhan W."/>
            <person name="Jiang J.F."/>
            <person name="Wang Q."/>
            <person name="Zhang B."/>
            <person name="Ji P."/>
            <person name="Bell-Sakyi L."/>
            <person name="Cui X.M."/>
            <person name="Yuan T.T."/>
            <person name="Jiang B.G."/>
            <person name="Yang W.F."/>
            <person name="Lam T.T."/>
            <person name="Chang Q.C."/>
            <person name="Ding S.J."/>
            <person name="Wang X.J."/>
            <person name="Zhu J.G."/>
            <person name="Ruan X.D."/>
            <person name="Zhao L."/>
            <person name="Wei J.T."/>
            <person name="Ye R.Z."/>
            <person name="Que T.C."/>
            <person name="Du C.H."/>
            <person name="Zhou Y.H."/>
            <person name="Cheng J.X."/>
            <person name="Dai P.F."/>
            <person name="Guo W.B."/>
            <person name="Han X.H."/>
            <person name="Huang E.J."/>
            <person name="Li L.F."/>
            <person name="Wei W."/>
            <person name="Gao Y.C."/>
            <person name="Liu J.Z."/>
            <person name="Shao H.Z."/>
            <person name="Wang X."/>
            <person name="Wang C.C."/>
            <person name="Yang T.C."/>
            <person name="Huo Q.B."/>
            <person name="Li W."/>
            <person name="Chen H.Y."/>
            <person name="Chen S.E."/>
            <person name="Zhou L.G."/>
            <person name="Ni X.B."/>
            <person name="Tian J.H."/>
            <person name="Sheng Y."/>
            <person name="Liu T."/>
            <person name="Pan Y.S."/>
            <person name="Xia L.Y."/>
            <person name="Li J."/>
            <person name="Zhao F."/>
            <person name="Cao W.C."/>
        </authorList>
    </citation>
    <scope>NUCLEOTIDE SEQUENCE [LARGE SCALE GENOMIC DNA]</scope>
    <source>
        <strain evidence="2">HaeL-2018</strain>
    </source>
</reference>
<gene>
    <name evidence="2" type="ORF">HPB48_022362</name>
</gene>
<keyword evidence="3" id="KW-1185">Reference proteome</keyword>
<evidence type="ECO:0000313" key="3">
    <source>
        <dbReference type="Proteomes" id="UP000821853"/>
    </source>
</evidence>